<dbReference type="Pfam" id="PF03061">
    <property type="entry name" value="4HBT"/>
    <property type="match status" value="1"/>
</dbReference>
<dbReference type="InterPro" id="IPR029069">
    <property type="entry name" value="HotDog_dom_sf"/>
</dbReference>
<keyword evidence="2 3" id="KW-0378">Hydrolase</keyword>
<dbReference type="Proteomes" id="UP000565262">
    <property type="component" value="Unassembled WGS sequence"/>
</dbReference>
<feature type="domain" description="HotDog ACOT-type" evidence="4">
    <location>
        <begin position="15"/>
        <end position="130"/>
    </location>
</feature>
<dbReference type="Gene3D" id="3.10.129.10">
    <property type="entry name" value="Hotdog Thioesterase"/>
    <property type="match status" value="1"/>
</dbReference>
<dbReference type="AlphaFoldDB" id="A0A839IV58"/>
<keyword evidence="6" id="KW-1185">Reference proteome</keyword>
<comment type="caution">
    <text evidence="5">The sequence shown here is derived from an EMBL/GenBank/DDBJ whole genome shotgun (WGS) entry which is preliminary data.</text>
</comment>
<accession>A0A839IV58</accession>
<reference evidence="5 6" key="1">
    <citation type="submission" date="2020-08" db="EMBL/GenBank/DDBJ databases">
        <title>Oceanospirillum sp. nov. isolated from marine sediment.</title>
        <authorList>
            <person name="Ji X."/>
        </authorList>
    </citation>
    <scope>NUCLEOTIDE SEQUENCE [LARGE SCALE GENOMIC DNA]</scope>
    <source>
        <strain evidence="5 6">D5</strain>
    </source>
</reference>
<dbReference type="GO" id="GO:0009062">
    <property type="term" value="P:fatty acid catabolic process"/>
    <property type="evidence" value="ECO:0007669"/>
    <property type="project" value="TreeGrafter"/>
</dbReference>
<protein>
    <submittedName>
        <fullName evidence="5">Acyl-CoA thioesterase</fullName>
    </submittedName>
</protein>
<dbReference type="InterPro" id="IPR033120">
    <property type="entry name" value="HOTDOG_ACOT"/>
</dbReference>
<evidence type="ECO:0000313" key="6">
    <source>
        <dbReference type="Proteomes" id="UP000565262"/>
    </source>
</evidence>
<dbReference type="InterPro" id="IPR006683">
    <property type="entry name" value="Thioestr_dom"/>
</dbReference>
<dbReference type="EMBL" id="JACJFM010000027">
    <property type="protein sequence ID" value="MBB1488359.1"/>
    <property type="molecule type" value="Genomic_DNA"/>
</dbReference>
<dbReference type="PANTHER" id="PTHR11049:SF5">
    <property type="entry name" value="ACYL-COA THIOESTER HYDROLASE YCIA"/>
    <property type="match status" value="1"/>
</dbReference>
<gene>
    <name evidence="5" type="ORF">H4O21_17275</name>
</gene>
<evidence type="ECO:0000313" key="5">
    <source>
        <dbReference type="EMBL" id="MBB1488359.1"/>
    </source>
</evidence>
<evidence type="ECO:0000256" key="1">
    <source>
        <dbReference type="ARBA" id="ARBA00010458"/>
    </source>
</evidence>
<dbReference type="GO" id="GO:0006637">
    <property type="term" value="P:acyl-CoA metabolic process"/>
    <property type="evidence" value="ECO:0007669"/>
    <property type="project" value="TreeGrafter"/>
</dbReference>
<dbReference type="PROSITE" id="PS51770">
    <property type="entry name" value="HOTDOG_ACOT"/>
    <property type="match status" value="1"/>
</dbReference>
<organism evidence="5 6">
    <name type="scientific">Oceanospirillum sediminis</name>
    <dbReference type="NCBI Taxonomy" id="2760088"/>
    <lineage>
        <taxon>Bacteria</taxon>
        <taxon>Pseudomonadati</taxon>
        <taxon>Pseudomonadota</taxon>
        <taxon>Gammaproteobacteria</taxon>
        <taxon>Oceanospirillales</taxon>
        <taxon>Oceanospirillaceae</taxon>
        <taxon>Oceanospirillum</taxon>
    </lineage>
</organism>
<sequence length="139" mass="15011">MSNVDSSNLEDVPSPDGELTLKIAATPQDTNIYGDIAGGWLVSQMDLAAEISAGKLAKGRTATVAISEMDFLCPIRIGSTVMIHTEVKEVGHSSMNIRVEAWIQPPFESDEQEMYKVSEALFVMVAIDENGRIRAVPGS</sequence>
<name>A0A839IV58_9GAMM</name>
<dbReference type="CDD" id="cd03442">
    <property type="entry name" value="BFIT_BACH"/>
    <property type="match status" value="1"/>
</dbReference>
<proteinExistence type="inferred from homology"/>
<evidence type="ECO:0000259" key="4">
    <source>
        <dbReference type="PROSITE" id="PS51770"/>
    </source>
</evidence>
<dbReference type="PANTHER" id="PTHR11049">
    <property type="entry name" value="ACYL COENZYME A THIOESTER HYDROLASE"/>
    <property type="match status" value="1"/>
</dbReference>
<comment type="similarity">
    <text evidence="1">Belongs to the acyl coenzyme A hydrolase family.</text>
</comment>
<dbReference type="GO" id="GO:0052816">
    <property type="term" value="F:long-chain fatty acyl-CoA hydrolase activity"/>
    <property type="evidence" value="ECO:0007669"/>
    <property type="project" value="TreeGrafter"/>
</dbReference>
<dbReference type="SUPFAM" id="SSF54637">
    <property type="entry name" value="Thioesterase/thiol ester dehydrase-isomerase"/>
    <property type="match status" value="1"/>
</dbReference>
<dbReference type="InterPro" id="IPR040170">
    <property type="entry name" value="Cytosol_ACT"/>
</dbReference>
<evidence type="ECO:0000256" key="2">
    <source>
        <dbReference type="ARBA" id="ARBA00022801"/>
    </source>
</evidence>
<dbReference type="GO" id="GO:0005829">
    <property type="term" value="C:cytosol"/>
    <property type="evidence" value="ECO:0007669"/>
    <property type="project" value="TreeGrafter"/>
</dbReference>
<evidence type="ECO:0000256" key="3">
    <source>
        <dbReference type="PROSITE-ProRule" id="PRU01106"/>
    </source>
</evidence>